<comment type="caution">
    <text evidence="1">The sequence shown here is derived from an EMBL/GenBank/DDBJ whole genome shotgun (WGS) entry which is preliminary data.</text>
</comment>
<dbReference type="RefSeq" id="WP_264514830.1">
    <property type="nucleotide sequence ID" value="NZ_JAPDDR010000008.1"/>
</dbReference>
<organism evidence="1 2">
    <name type="scientific">Luteolibacter rhizosphaerae</name>
    <dbReference type="NCBI Taxonomy" id="2989719"/>
    <lineage>
        <taxon>Bacteria</taxon>
        <taxon>Pseudomonadati</taxon>
        <taxon>Verrucomicrobiota</taxon>
        <taxon>Verrucomicrobiia</taxon>
        <taxon>Verrucomicrobiales</taxon>
        <taxon>Verrucomicrobiaceae</taxon>
        <taxon>Luteolibacter</taxon>
    </lineage>
</organism>
<gene>
    <name evidence="1" type="ORF">OJ996_17005</name>
</gene>
<proteinExistence type="predicted"/>
<sequence>MKHILPVILVLGGHSLLAETVVQPADISATNAGSLYNGYGSSQLAPPNVMSSSFQPFNPALGTLSSFTVRYEIGGELSGGVGTDAEVASANAGFGGTYKIGGSAFFGGGGGGGSEAEAGTELSGTYGMPAYERTFLPGDAGNPASGANAYDPAILTAVTGAAPVPVTFDMTPSNGVNVNYSNVQDLSASLNGKITLTYTYETGAGTEELKVTSIVRNGAQETVSIEWTSSTGKTYAVEAWDGTGDWTTIAPSVTGGSYTEENVPATVPRRFYRVRENE</sequence>
<dbReference type="Proteomes" id="UP001165653">
    <property type="component" value="Unassembled WGS sequence"/>
</dbReference>
<evidence type="ECO:0000313" key="2">
    <source>
        <dbReference type="Proteomes" id="UP001165653"/>
    </source>
</evidence>
<dbReference type="EMBL" id="JAPDDR010000008">
    <property type="protein sequence ID" value="MCW1915287.1"/>
    <property type="molecule type" value="Genomic_DNA"/>
</dbReference>
<evidence type="ECO:0000313" key="1">
    <source>
        <dbReference type="EMBL" id="MCW1915287.1"/>
    </source>
</evidence>
<dbReference type="NCBIfam" id="NF033208">
    <property type="entry name" value="choice_anch_E"/>
    <property type="match status" value="1"/>
</dbReference>
<name>A0ABT3G6M6_9BACT</name>
<keyword evidence="2" id="KW-1185">Reference proteome</keyword>
<reference evidence="1" key="1">
    <citation type="submission" date="2022-10" db="EMBL/GenBank/DDBJ databases">
        <title>Luteolibacter sp. GHJ8, whole genome shotgun sequencing project.</title>
        <authorList>
            <person name="Zhao G."/>
            <person name="Shen L."/>
        </authorList>
    </citation>
    <scope>NUCLEOTIDE SEQUENCE</scope>
    <source>
        <strain evidence="1">GHJ8</strain>
    </source>
</reference>
<accession>A0ABT3G6M6</accession>
<protein>
    <submittedName>
        <fullName evidence="1">Choice-of-anchor E domain-containing protein</fullName>
    </submittedName>
</protein>